<dbReference type="InterPro" id="IPR010982">
    <property type="entry name" value="Lambda_DNA-bd_dom_sf"/>
</dbReference>
<dbReference type="AlphaFoldDB" id="A0A4Q9DMV2"/>
<dbReference type="Gene3D" id="1.10.260.40">
    <property type="entry name" value="lambda repressor-like DNA-binding domains"/>
    <property type="match status" value="1"/>
</dbReference>
<evidence type="ECO:0000259" key="1">
    <source>
        <dbReference type="PROSITE" id="PS50943"/>
    </source>
</evidence>
<reference evidence="2 3" key="1">
    <citation type="submission" date="2019-02" db="EMBL/GenBank/DDBJ databases">
        <title>Paenibacillus sp. nov., isolated from surface-sterilized tissue of Thalictrum simplex L.</title>
        <authorList>
            <person name="Tuo L."/>
        </authorList>
    </citation>
    <scope>NUCLEOTIDE SEQUENCE [LARGE SCALE GENOMIC DNA]</scope>
    <source>
        <strain evidence="2 3">N2SHLJ1</strain>
    </source>
</reference>
<sequence>MNVIGRQLQRIRQHKGIGLNEFARELGVSPVYLSNLETGRTQTIQLEVLHKLENELLEAADAGLPDTMYEAPVELRIDELAARLKRLAVVDVAAAEFLLNTAEQGIAFWVRRE</sequence>
<evidence type="ECO:0000313" key="2">
    <source>
        <dbReference type="EMBL" id="TBL77258.1"/>
    </source>
</evidence>
<dbReference type="Pfam" id="PF13560">
    <property type="entry name" value="HTH_31"/>
    <property type="match status" value="1"/>
</dbReference>
<comment type="caution">
    <text evidence="2">The sequence shown here is derived from an EMBL/GenBank/DDBJ whole genome shotgun (WGS) entry which is preliminary data.</text>
</comment>
<evidence type="ECO:0000313" key="3">
    <source>
        <dbReference type="Proteomes" id="UP000293142"/>
    </source>
</evidence>
<protein>
    <submittedName>
        <fullName evidence="2">XRE family transcriptional regulator</fullName>
    </submittedName>
</protein>
<dbReference type="InterPro" id="IPR001387">
    <property type="entry name" value="Cro/C1-type_HTH"/>
</dbReference>
<keyword evidence="3" id="KW-1185">Reference proteome</keyword>
<dbReference type="RefSeq" id="WP_131014650.1">
    <property type="nucleotide sequence ID" value="NZ_SIRE01000012.1"/>
</dbReference>
<dbReference type="CDD" id="cd00093">
    <property type="entry name" value="HTH_XRE"/>
    <property type="match status" value="1"/>
</dbReference>
<feature type="domain" description="HTH cro/C1-type" evidence="1">
    <location>
        <begin position="8"/>
        <end position="62"/>
    </location>
</feature>
<gene>
    <name evidence="2" type="ORF">EYB31_17360</name>
</gene>
<dbReference type="SUPFAM" id="SSF47413">
    <property type="entry name" value="lambda repressor-like DNA-binding domains"/>
    <property type="match status" value="1"/>
</dbReference>
<dbReference type="EMBL" id="SIRE01000012">
    <property type="protein sequence ID" value="TBL77258.1"/>
    <property type="molecule type" value="Genomic_DNA"/>
</dbReference>
<proteinExistence type="predicted"/>
<dbReference type="OrthoDB" id="2615321at2"/>
<organism evidence="2 3">
    <name type="scientific">Paenibacillus thalictri</name>
    <dbReference type="NCBI Taxonomy" id="2527873"/>
    <lineage>
        <taxon>Bacteria</taxon>
        <taxon>Bacillati</taxon>
        <taxon>Bacillota</taxon>
        <taxon>Bacilli</taxon>
        <taxon>Bacillales</taxon>
        <taxon>Paenibacillaceae</taxon>
        <taxon>Paenibacillus</taxon>
    </lineage>
</organism>
<name>A0A4Q9DMV2_9BACL</name>
<dbReference type="GO" id="GO:0003677">
    <property type="term" value="F:DNA binding"/>
    <property type="evidence" value="ECO:0007669"/>
    <property type="project" value="InterPro"/>
</dbReference>
<dbReference type="PROSITE" id="PS50943">
    <property type="entry name" value="HTH_CROC1"/>
    <property type="match status" value="1"/>
</dbReference>
<dbReference type="Proteomes" id="UP000293142">
    <property type="component" value="Unassembled WGS sequence"/>
</dbReference>
<dbReference type="SMART" id="SM00530">
    <property type="entry name" value="HTH_XRE"/>
    <property type="match status" value="1"/>
</dbReference>
<accession>A0A4Q9DMV2</accession>